<dbReference type="Pfam" id="PF00403">
    <property type="entry name" value="HMA"/>
    <property type="match status" value="3"/>
</dbReference>
<keyword evidence="14" id="KW-0406">Ion transport</keyword>
<dbReference type="InterPro" id="IPR006121">
    <property type="entry name" value="HMA_dom"/>
</dbReference>
<evidence type="ECO:0000256" key="8">
    <source>
        <dbReference type="ARBA" id="ARBA00022796"/>
    </source>
</evidence>
<dbReference type="Gene3D" id="3.40.50.1000">
    <property type="entry name" value="HAD superfamily/HAD-like"/>
    <property type="match status" value="1"/>
</dbReference>
<feature type="transmembrane region" description="Helical" evidence="16">
    <location>
        <begin position="199"/>
        <end position="223"/>
    </location>
</feature>
<feature type="transmembrane region" description="Helical" evidence="16">
    <location>
        <begin position="757"/>
        <end position="779"/>
    </location>
</feature>
<dbReference type="Gene3D" id="3.40.1110.10">
    <property type="entry name" value="Calcium-transporting ATPase, cytoplasmic domain N"/>
    <property type="match status" value="1"/>
</dbReference>
<evidence type="ECO:0000256" key="12">
    <source>
        <dbReference type="ARBA" id="ARBA00022989"/>
    </source>
</evidence>
<evidence type="ECO:0000256" key="6">
    <source>
        <dbReference type="ARBA" id="ARBA00022737"/>
    </source>
</evidence>
<dbReference type="STRING" id="526218.Sterm_3677"/>
<dbReference type="InterPro" id="IPR036163">
    <property type="entry name" value="HMA_dom_sf"/>
</dbReference>
<feature type="transmembrane region" description="Helical" evidence="16">
    <location>
        <begin position="160"/>
        <end position="179"/>
    </location>
</feature>
<dbReference type="SUPFAM" id="SSF56784">
    <property type="entry name" value="HAD-like"/>
    <property type="match status" value="1"/>
</dbReference>
<dbReference type="Gene3D" id="2.70.150.10">
    <property type="entry name" value="Calcium-transporting ATPase, cytoplasmic transduction domain A"/>
    <property type="match status" value="1"/>
</dbReference>
<feature type="domain" description="HMA" evidence="17">
    <location>
        <begin position="830"/>
        <end position="894"/>
    </location>
</feature>
<feature type="transmembrane region" description="Helical" evidence="16">
    <location>
        <begin position="445"/>
        <end position="467"/>
    </location>
</feature>
<dbReference type="PROSITE" id="PS00154">
    <property type="entry name" value="ATPASE_E1_E2"/>
    <property type="match status" value="1"/>
</dbReference>
<dbReference type="RefSeq" id="WP_012863093.1">
    <property type="nucleotide sequence ID" value="NC_013517.1"/>
</dbReference>
<dbReference type="PANTHER" id="PTHR43520:SF8">
    <property type="entry name" value="P-TYPE CU(+) TRANSPORTER"/>
    <property type="match status" value="1"/>
</dbReference>
<dbReference type="GO" id="GO:0005886">
    <property type="term" value="C:plasma membrane"/>
    <property type="evidence" value="ECO:0007669"/>
    <property type="project" value="UniProtKB-SubCell"/>
</dbReference>
<feature type="transmembrane region" description="Helical" evidence="16">
    <location>
        <begin position="418"/>
        <end position="439"/>
    </location>
</feature>
<dbReference type="GO" id="GO:0012505">
    <property type="term" value="C:endomembrane system"/>
    <property type="evidence" value="ECO:0007669"/>
    <property type="project" value="UniProtKB-SubCell"/>
</dbReference>
<keyword evidence="15 16" id="KW-0472">Membrane</keyword>
<evidence type="ECO:0000256" key="2">
    <source>
        <dbReference type="ARBA" id="ARBA00006024"/>
    </source>
</evidence>
<keyword evidence="6" id="KW-0677">Repeat</keyword>
<reference evidence="19" key="1">
    <citation type="submission" date="2009-09" db="EMBL/GenBank/DDBJ databases">
        <title>The complete chromosome of Sebaldella termitidis ATCC 33386.</title>
        <authorList>
            <consortium name="US DOE Joint Genome Institute (JGI-PGF)"/>
            <person name="Lucas S."/>
            <person name="Copeland A."/>
            <person name="Lapidus A."/>
            <person name="Glavina del Rio T."/>
            <person name="Dalin E."/>
            <person name="Tice H."/>
            <person name="Bruce D."/>
            <person name="Goodwin L."/>
            <person name="Pitluck S."/>
            <person name="Kyrpides N."/>
            <person name="Mavromatis K."/>
            <person name="Ivanova N."/>
            <person name="Mikhailova N."/>
            <person name="Sims D."/>
            <person name="Meincke L."/>
            <person name="Brettin T."/>
            <person name="Detter J.C."/>
            <person name="Han C."/>
            <person name="Larimer F."/>
            <person name="Land M."/>
            <person name="Hauser L."/>
            <person name="Markowitz V."/>
            <person name="Cheng J.F."/>
            <person name="Hugenholtz P."/>
            <person name="Woyke T."/>
            <person name="Wu D."/>
            <person name="Eisen J.A."/>
        </authorList>
    </citation>
    <scope>NUCLEOTIDE SEQUENCE [LARGE SCALE GENOMIC DNA]</scope>
    <source>
        <strain evidence="19">ATCC 33386 / NCTC 11300</strain>
    </source>
</reference>
<dbReference type="KEGG" id="str:Sterm_3677"/>
<dbReference type="Pfam" id="PF00122">
    <property type="entry name" value="E1-E2_ATPase"/>
    <property type="match status" value="1"/>
</dbReference>
<dbReference type="Proteomes" id="UP000000845">
    <property type="component" value="Chromosome"/>
</dbReference>
<keyword evidence="8" id="KW-0187">Copper transport</keyword>
<dbReference type="NCBIfam" id="TIGR01525">
    <property type="entry name" value="ATPase-IB_hvy"/>
    <property type="match status" value="1"/>
</dbReference>
<feature type="domain" description="HMA" evidence="17">
    <location>
        <begin position="2"/>
        <end position="68"/>
    </location>
</feature>
<sequence length="894" mass="96373">MKTGLYDVKGMTCTACAGAIERGLGKLDGIKEANVNFATEKLKVEYDEAKYDFDKIKNEVKKIGYDLADDEKIKKVSVSISGMTCSACSAAVERSVLKLEGIKKASVNFANGTGYFEYDPAAVNIGKIKEKITEAGYKPLDADMKEEEKEDLYNKEIRSLGIKFIVSLIFAVPLLYVAMGHMMGLHLPDFINPEINPGNFAIAQVILVIPILVAGNGFFVRGFRNLLKRSPNMDSLIAVGTSAAVLYGSFSVYQIFSGQVHYVMDLYFESAGVIITLILLGKFLEAKTKGKTSSAIKKLIGLQPKKAVIIKDGEPHEVLIEEINAGDIILVKPGEKIPVDGIVVKGHTSVDESMLTGESIPVGKKADDKVIGGSINKNGSIEFRATKVGTDTMLSQIIKLVEEAQGSKAPISRMADTISGYFVPIVMVIAVIAGLAWYISGSGLVFALTIFIAVLVIACPCALGLATPTAIMVGTGKGAENGILIKSGEALETTHSIDTIIFDKTGTITQGKPVVTDVIADNEGIFLQYAASAEKGSEHPLAEAVMAYSKERNIELYNAEKFENIPGYGIKCEVNGKTVFLGNKKLMTENNMDISKFEKDFDRLSDEGKTVVFLAADGKTEGIAAIADVVKESSARAVKELHEMGIKVVMLTGDNRKTAEYIAKQVGIDEVIAEVLPDEKSNAVKSYQKKGDFVAMVGDGINDSPALAQANVGIAIGSGTDVAIESADIVLIRSDILDVVNAIKLSKATIRNIKQNLFWAFAYNTLGIPFAAGVFYAFGGPKLDPMIAALAMSLSSVSVLLNALRLKFFKAENYKFRKKTKKYKGSENFMEKELKVKGMSCEHCVKRVKTAVESIDGVSSVSVDLNSGAVKYSAEKDVIKEVIEKIKEAGYEAE</sequence>
<keyword evidence="10" id="KW-0460">Magnesium</keyword>
<feature type="domain" description="HMA" evidence="17">
    <location>
        <begin position="74"/>
        <end position="140"/>
    </location>
</feature>
<comment type="similarity">
    <text evidence="2 16">Belongs to the cation transport ATPase (P-type) (TC 3.A.3) family. Type IB subfamily.</text>
</comment>
<feature type="transmembrane region" description="Helical" evidence="16">
    <location>
        <begin position="785"/>
        <end position="804"/>
    </location>
</feature>
<dbReference type="Pfam" id="PF00702">
    <property type="entry name" value="Hydrolase"/>
    <property type="match status" value="1"/>
</dbReference>
<dbReference type="CDD" id="cd02094">
    <property type="entry name" value="P-type_ATPase_Cu-like"/>
    <property type="match status" value="1"/>
</dbReference>
<dbReference type="GO" id="GO:0055070">
    <property type="term" value="P:copper ion homeostasis"/>
    <property type="evidence" value="ECO:0007669"/>
    <property type="project" value="TreeGrafter"/>
</dbReference>
<organism evidence="18 19">
    <name type="scientific">Sebaldella termitidis (strain ATCC 33386 / NCTC 11300)</name>
    <dbReference type="NCBI Taxonomy" id="526218"/>
    <lineage>
        <taxon>Bacteria</taxon>
        <taxon>Fusobacteriati</taxon>
        <taxon>Fusobacteriota</taxon>
        <taxon>Fusobacteriia</taxon>
        <taxon>Fusobacteriales</taxon>
        <taxon>Leptotrichiaceae</taxon>
        <taxon>Sebaldella</taxon>
    </lineage>
</organism>
<dbReference type="InterPro" id="IPR044492">
    <property type="entry name" value="P_typ_ATPase_HD_dom"/>
</dbReference>
<dbReference type="InterPro" id="IPR059000">
    <property type="entry name" value="ATPase_P-type_domA"/>
</dbReference>
<dbReference type="EMBL" id="CP001739">
    <property type="protein sequence ID" value="ACZ10511.1"/>
    <property type="molecule type" value="Genomic_DNA"/>
</dbReference>
<dbReference type="InterPro" id="IPR018303">
    <property type="entry name" value="ATPase_P-typ_P_site"/>
</dbReference>
<evidence type="ECO:0000256" key="3">
    <source>
        <dbReference type="ARBA" id="ARBA00022448"/>
    </source>
</evidence>
<dbReference type="NCBIfam" id="TIGR00003">
    <property type="entry name" value="copper ion binding protein"/>
    <property type="match status" value="3"/>
</dbReference>
<dbReference type="NCBIfam" id="TIGR01511">
    <property type="entry name" value="ATPase-IB1_Cu"/>
    <property type="match status" value="1"/>
</dbReference>
<reference evidence="18 19" key="2">
    <citation type="journal article" date="2010" name="Stand. Genomic Sci.">
        <title>Complete genome sequence of Sebaldella termitidis type strain (NCTC 11300).</title>
        <authorList>
            <person name="Harmon-Smith M."/>
            <person name="Celia L."/>
            <person name="Chertkov O."/>
            <person name="Lapidus A."/>
            <person name="Copeland A."/>
            <person name="Glavina Del Rio T."/>
            <person name="Nolan M."/>
            <person name="Lucas S."/>
            <person name="Tice H."/>
            <person name="Cheng J.F."/>
            <person name="Han C."/>
            <person name="Detter J.C."/>
            <person name="Bruce D."/>
            <person name="Goodwin L."/>
            <person name="Pitluck S."/>
            <person name="Pati A."/>
            <person name="Liolios K."/>
            <person name="Ivanova N."/>
            <person name="Mavromatis K."/>
            <person name="Mikhailova N."/>
            <person name="Chen A."/>
            <person name="Palaniappan K."/>
            <person name="Land M."/>
            <person name="Hauser L."/>
            <person name="Chang Y.J."/>
            <person name="Jeffries C.D."/>
            <person name="Brettin T."/>
            <person name="Goker M."/>
            <person name="Beck B."/>
            <person name="Bristow J."/>
            <person name="Eisen J.A."/>
            <person name="Markowitz V."/>
            <person name="Hugenholtz P."/>
            <person name="Kyrpides N.C."/>
            <person name="Klenk H.P."/>
            <person name="Chen F."/>
        </authorList>
    </citation>
    <scope>NUCLEOTIDE SEQUENCE [LARGE SCALE GENOMIC DNA]</scope>
    <source>
        <strain evidence="19">ATCC 33386 / NCTC 11300</strain>
    </source>
</reference>
<gene>
    <name evidence="18" type="ordered locus">Sterm_3677</name>
</gene>
<keyword evidence="16" id="KW-1003">Cell membrane</keyword>
<dbReference type="InterPro" id="IPR023299">
    <property type="entry name" value="ATPase_P-typ_cyto_dom_N"/>
</dbReference>
<dbReference type="eggNOG" id="COG2217">
    <property type="taxonomic scope" value="Bacteria"/>
</dbReference>
<keyword evidence="4 16" id="KW-0812">Transmembrane</keyword>
<dbReference type="PANTHER" id="PTHR43520">
    <property type="entry name" value="ATP7, ISOFORM B"/>
    <property type="match status" value="1"/>
</dbReference>
<dbReference type="InterPro" id="IPR023298">
    <property type="entry name" value="ATPase_P-typ_TM_dom_sf"/>
</dbReference>
<evidence type="ECO:0000256" key="13">
    <source>
        <dbReference type="ARBA" id="ARBA00023008"/>
    </source>
</evidence>
<evidence type="ECO:0000313" key="19">
    <source>
        <dbReference type="Proteomes" id="UP000000845"/>
    </source>
</evidence>
<dbReference type="SFLD" id="SFLDS00003">
    <property type="entry name" value="Haloacid_Dehalogenase"/>
    <property type="match status" value="1"/>
</dbReference>
<dbReference type="NCBIfam" id="TIGR01494">
    <property type="entry name" value="ATPase_P-type"/>
    <property type="match status" value="1"/>
</dbReference>
<dbReference type="SFLD" id="SFLDF00027">
    <property type="entry name" value="p-type_atpase"/>
    <property type="match status" value="1"/>
</dbReference>
<dbReference type="InterPro" id="IPR036412">
    <property type="entry name" value="HAD-like_sf"/>
</dbReference>
<dbReference type="AlphaFoldDB" id="D1ARM5"/>
<dbReference type="PROSITE" id="PS01047">
    <property type="entry name" value="HMA_1"/>
    <property type="match status" value="3"/>
</dbReference>
<dbReference type="SUPFAM" id="SSF81665">
    <property type="entry name" value="Calcium ATPase, transmembrane domain M"/>
    <property type="match status" value="1"/>
</dbReference>
<dbReference type="GO" id="GO:0016887">
    <property type="term" value="F:ATP hydrolysis activity"/>
    <property type="evidence" value="ECO:0007669"/>
    <property type="project" value="InterPro"/>
</dbReference>
<dbReference type="InterPro" id="IPR023214">
    <property type="entry name" value="HAD_sf"/>
</dbReference>
<dbReference type="PRINTS" id="PR00119">
    <property type="entry name" value="CATATPASE"/>
</dbReference>
<dbReference type="InterPro" id="IPR006122">
    <property type="entry name" value="HMA_Cu_ion-bd"/>
</dbReference>
<dbReference type="GO" id="GO:0005524">
    <property type="term" value="F:ATP binding"/>
    <property type="evidence" value="ECO:0007669"/>
    <property type="project" value="UniProtKB-UniRule"/>
</dbReference>
<evidence type="ECO:0000256" key="7">
    <source>
        <dbReference type="ARBA" id="ARBA00022741"/>
    </source>
</evidence>
<dbReference type="FunFam" id="3.30.70.100:FF:000005">
    <property type="entry name" value="Copper-exporting P-type ATPase A"/>
    <property type="match status" value="2"/>
</dbReference>
<keyword evidence="9 16" id="KW-0067">ATP-binding</keyword>
<evidence type="ECO:0000256" key="9">
    <source>
        <dbReference type="ARBA" id="ARBA00022840"/>
    </source>
</evidence>
<dbReference type="GO" id="GO:0005507">
    <property type="term" value="F:copper ion binding"/>
    <property type="evidence" value="ECO:0007669"/>
    <property type="project" value="InterPro"/>
</dbReference>
<dbReference type="InterPro" id="IPR017969">
    <property type="entry name" value="Heavy-metal-associated_CS"/>
</dbReference>
<feature type="transmembrane region" description="Helical" evidence="16">
    <location>
        <begin position="235"/>
        <end position="256"/>
    </location>
</feature>
<dbReference type="GO" id="GO:0043682">
    <property type="term" value="F:P-type divalent copper transporter activity"/>
    <property type="evidence" value="ECO:0007669"/>
    <property type="project" value="TreeGrafter"/>
</dbReference>
<name>D1ARM5_SEBTE</name>
<dbReference type="SUPFAM" id="SSF81653">
    <property type="entry name" value="Calcium ATPase, transduction domain A"/>
    <property type="match status" value="1"/>
</dbReference>
<proteinExistence type="inferred from homology"/>
<evidence type="ECO:0000256" key="15">
    <source>
        <dbReference type="ARBA" id="ARBA00023136"/>
    </source>
</evidence>
<accession>D1ARM5</accession>
<evidence type="ECO:0000256" key="10">
    <source>
        <dbReference type="ARBA" id="ARBA00022842"/>
    </source>
</evidence>
<keyword evidence="3" id="KW-0813">Transport</keyword>
<protein>
    <submittedName>
        <fullName evidence="18">Heavy metal translocating P-type ATPase</fullName>
    </submittedName>
</protein>
<feature type="transmembrane region" description="Helical" evidence="16">
    <location>
        <begin position="262"/>
        <end position="284"/>
    </location>
</feature>
<dbReference type="HOGENOM" id="CLU_001771_0_3_0"/>
<dbReference type="FunFam" id="3.40.50.1000:FF:000031">
    <property type="entry name" value="Probable copper-transporting ATPase HMA5"/>
    <property type="match status" value="1"/>
</dbReference>
<evidence type="ECO:0000256" key="4">
    <source>
        <dbReference type="ARBA" id="ARBA00022692"/>
    </source>
</evidence>
<dbReference type="InterPro" id="IPR008250">
    <property type="entry name" value="ATPase_P-typ_transduc_dom_A_sf"/>
</dbReference>
<dbReference type="CDD" id="cd00371">
    <property type="entry name" value="HMA"/>
    <property type="match status" value="3"/>
</dbReference>
<evidence type="ECO:0000256" key="14">
    <source>
        <dbReference type="ARBA" id="ARBA00023065"/>
    </source>
</evidence>
<keyword evidence="7 16" id="KW-0547">Nucleotide-binding</keyword>
<dbReference type="PRINTS" id="PR00942">
    <property type="entry name" value="CUATPASEI"/>
</dbReference>
<dbReference type="SFLD" id="SFLDG00002">
    <property type="entry name" value="C1.7:_P-type_atpase_like"/>
    <property type="match status" value="1"/>
</dbReference>
<evidence type="ECO:0000313" key="18">
    <source>
        <dbReference type="EMBL" id="ACZ10511.1"/>
    </source>
</evidence>
<keyword evidence="13" id="KW-0186">Copper</keyword>
<dbReference type="SUPFAM" id="SSF55008">
    <property type="entry name" value="HMA, heavy metal-associated domain"/>
    <property type="match status" value="3"/>
</dbReference>
<dbReference type="PROSITE" id="PS50846">
    <property type="entry name" value="HMA_2"/>
    <property type="match status" value="3"/>
</dbReference>
<dbReference type="InterPro" id="IPR027256">
    <property type="entry name" value="P-typ_ATPase_IB"/>
</dbReference>
<evidence type="ECO:0000256" key="1">
    <source>
        <dbReference type="ARBA" id="ARBA00004127"/>
    </source>
</evidence>
<keyword evidence="5 16" id="KW-0479">Metal-binding</keyword>
<keyword evidence="19" id="KW-1185">Reference proteome</keyword>
<dbReference type="FunFam" id="2.70.150.10:FF:000002">
    <property type="entry name" value="Copper-transporting ATPase 1, putative"/>
    <property type="match status" value="1"/>
</dbReference>
<dbReference type="InterPro" id="IPR001757">
    <property type="entry name" value="P_typ_ATPase"/>
</dbReference>
<evidence type="ECO:0000259" key="17">
    <source>
        <dbReference type="PROSITE" id="PS50846"/>
    </source>
</evidence>
<comment type="subcellular location">
    <subcellularLocation>
        <location evidence="16">Cell membrane</location>
    </subcellularLocation>
    <subcellularLocation>
        <location evidence="1">Endomembrane system</location>
        <topology evidence="1">Multi-pass membrane protein</topology>
    </subcellularLocation>
</comment>
<evidence type="ECO:0000256" key="16">
    <source>
        <dbReference type="RuleBase" id="RU362081"/>
    </source>
</evidence>
<dbReference type="PRINTS" id="PR00943">
    <property type="entry name" value="CUATPASE"/>
</dbReference>
<evidence type="ECO:0000256" key="11">
    <source>
        <dbReference type="ARBA" id="ARBA00022967"/>
    </source>
</evidence>
<keyword evidence="12 16" id="KW-1133">Transmembrane helix</keyword>
<keyword evidence="11" id="KW-1278">Translocase</keyword>
<dbReference type="Gene3D" id="3.30.70.100">
    <property type="match status" value="3"/>
</dbReference>
<evidence type="ECO:0000256" key="5">
    <source>
        <dbReference type="ARBA" id="ARBA00022723"/>
    </source>
</evidence>